<feature type="region of interest" description="Disordered" evidence="5">
    <location>
        <begin position="430"/>
        <end position="492"/>
    </location>
</feature>
<dbReference type="PANTHER" id="PTHR12858">
    <property type="entry name" value="RIBOSOME BIOGENESIS PROTEIN"/>
    <property type="match status" value="1"/>
</dbReference>
<comment type="subcellular location">
    <subcellularLocation>
        <location evidence="1">Nucleus</location>
        <location evidence="1">Nucleolus</location>
    </subcellularLocation>
</comment>
<feature type="compositionally biased region" description="Acidic residues" evidence="5">
    <location>
        <begin position="448"/>
        <end position="459"/>
    </location>
</feature>
<dbReference type="InterPro" id="IPR039761">
    <property type="entry name" value="Bms1/Tsr1"/>
</dbReference>
<organism evidence="7 8">
    <name type="scientific">Collybiopsis confluens</name>
    <dbReference type="NCBI Taxonomy" id="2823264"/>
    <lineage>
        <taxon>Eukaryota</taxon>
        <taxon>Fungi</taxon>
        <taxon>Dikarya</taxon>
        <taxon>Basidiomycota</taxon>
        <taxon>Agaricomycotina</taxon>
        <taxon>Agaricomycetes</taxon>
        <taxon>Agaricomycetidae</taxon>
        <taxon>Agaricales</taxon>
        <taxon>Marasmiineae</taxon>
        <taxon>Omphalotaceae</taxon>
        <taxon>Collybiopsis</taxon>
    </lineage>
</organism>
<sequence length="838" mass="94196">MVETQHHHRSSLKQSNKPFKRRHTSKGALKDAAKGKVSRSSPKLSSIHSNDAAQLRLNRRNAAKQAQQVKRQDMISTKRLFNKVPRIVTVVSLTDDVDCVGVIKAFARVLGEEPGSELDAARFKTSLQFFFPTTFYATLDALKSSDYVLLVFSGNVEVDEKGETLMRTMQSIGMPEVVAVLGPSSAAEPFVEGDSTKSQKERKEIIKSLLSFTQYFVPTLSRVYDLSSQDSHSDTLNAVRALCEGSPTQVRWRVGRAYLLAEGVAWTPAEGEQESGSLSVTGIVRGSFLDPNRLIQIFSSPATLPLRSTKMEMEPIVLAQSNPDDADSLISTNPPDDLEQLQKEQTWPSEEEMRGVNVDGDGDADSEVVPDALSGTTPKYIIKRKKTPKGMSEYQAAWIVDSDSSDSEDDENEAKIDQVELVEGETVLMEQDEEDEDRGTGRKKVTFEDFEDLPQDEEDRQLASWRLAREKDKKEREQEEHTHSLFPDELDTPLDVPAQTRFARYRGLKSFRTSPWDTYENLPAEYGRIFAWEGGEKGWQRSERRIIKRMMKERDEGAGVEPGSRVTIVLKSVPKQVYSQHSDLTQGSLTLFSLHQHEHKMTVLNFTVTRNTEYHESIRSKDPLILLIGPRKLHVNPIYSSLDGGKPSPNNVHKFERYLHHGTATMATVYGPMTLGGGGGKPSCVLLRENEHSSASPALVAFGTFHSPDTTRIIAKRVILTGHPLKVHKKTATVRYMFFNPGGYKMELFEPTEVYMVLVDDIRYFAPIQLYTKHGRTGHIRESLGTHGYFKAHFDGPISQMDTVCMALYKRVYPKWSTAVEAVEDRGEGDRDRDVDMA</sequence>
<evidence type="ECO:0000256" key="5">
    <source>
        <dbReference type="SAM" id="MobiDB-lite"/>
    </source>
</evidence>
<dbReference type="Pfam" id="PF04950">
    <property type="entry name" value="RIBIOP_C"/>
    <property type="match status" value="1"/>
</dbReference>
<dbReference type="SMART" id="SM01362">
    <property type="entry name" value="DUF663"/>
    <property type="match status" value="1"/>
</dbReference>
<dbReference type="EMBL" id="JAACJN010000002">
    <property type="protein sequence ID" value="KAF5393512.1"/>
    <property type="molecule type" value="Genomic_DNA"/>
</dbReference>
<evidence type="ECO:0000259" key="6">
    <source>
        <dbReference type="PROSITE" id="PS51714"/>
    </source>
</evidence>
<keyword evidence="3" id="KW-0539">Nucleus</keyword>
<dbReference type="InterPro" id="IPR030387">
    <property type="entry name" value="G_Bms1/Tsr1_dom"/>
</dbReference>
<evidence type="ECO:0000256" key="4">
    <source>
        <dbReference type="ARBA" id="ARBA00038288"/>
    </source>
</evidence>
<dbReference type="GO" id="GO:0005525">
    <property type="term" value="F:GTP binding"/>
    <property type="evidence" value="ECO:0007669"/>
    <property type="project" value="TreeGrafter"/>
</dbReference>
<keyword evidence="8" id="KW-1185">Reference proteome</keyword>
<dbReference type="GO" id="GO:0030688">
    <property type="term" value="C:preribosome, small subunit precursor"/>
    <property type="evidence" value="ECO:0007669"/>
    <property type="project" value="TreeGrafter"/>
</dbReference>
<evidence type="ECO:0000313" key="7">
    <source>
        <dbReference type="EMBL" id="KAF5393512.1"/>
    </source>
</evidence>
<dbReference type="GO" id="GO:0005730">
    <property type="term" value="C:nucleolus"/>
    <property type="evidence" value="ECO:0007669"/>
    <property type="project" value="UniProtKB-SubCell"/>
</dbReference>
<feature type="compositionally biased region" description="Polar residues" evidence="5">
    <location>
        <begin position="38"/>
        <end position="49"/>
    </location>
</feature>
<dbReference type="Pfam" id="PF22298">
    <property type="entry name" value="Tsr1_G-like"/>
    <property type="match status" value="1"/>
</dbReference>
<comment type="caution">
    <text evidence="7">The sequence shown here is derived from an EMBL/GenBank/DDBJ whole genome shotgun (WGS) entry which is preliminary data.</text>
</comment>
<dbReference type="Proteomes" id="UP000518752">
    <property type="component" value="Unassembled WGS sequence"/>
</dbReference>
<gene>
    <name evidence="7" type="ORF">D9757_000596</name>
</gene>
<dbReference type="GO" id="GO:0034511">
    <property type="term" value="F:U3 snoRNA binding"/>
    <property type="evidence" value="ECO:0007669"/>
    <property type="project" value="TreeGrafter"/>
</dbReference>
<name>A0A8H5I1X0_9AGAR</name>
<dbReference type="GO" id="GO:0000479">
    <property type="term" value="P:endonucleolytic cleavage of tricistronic rRNA transcript (SSU-rRNA, 5.8S rRNA, LSU-rRNA)"/>
    <property type="evidence" value="ECO:0007669"/>
    <property type="project" value="TreeGrafter"/>
</dbReference>
<accession>A0A8H5I1X0</accession>
<dbReference type="GO" id="GO:0003924">
    <property type="term" value="F:GTPase activity"/>
    <property type="evidence" value="ECO:0007669"/>
    <property type="project" value="TreeGrafter"/>
</dbReference>
<evidence type="ECO:0000256" key="2">
    <source>
        <dbReference type="ARBA" id="ARBA00022517"/>
    </source>
</evidence>
<evidence type="ECO:0000313" key="8">
    <source>
        <dbReference type="Proteomes" id="UP000518752"/>
    </source>
</evidence>
<reference evidence="7 8" key="1">
    <citation type="journal article" date="2020" name="ISME J.">
        <title>Uncovering the hidden diversity of litter-decomposition mechanisms in mushroom-forming fungi.</title>
        <authorList>
            <person name="Floudas D."/>
            <person name="Bentzer J."/>
            <person name="Ahren D."/>
            <person name="Johansson T."/>
            <person name="Persson P."/>
            <person name="Tunlid A."/>
        </authorList>
    </citation>
    <scope>NUCLEOTIDE SEQUENCE [LARGE SCALE GENOMIC DNA]</scope>
    <source>
        <strain evidence="7 8">CBS 406.79</strain>
    </source>
</reference>
<dbReference type="GO" id="GO:0000462">
    <property type="term" value="P:maturation of SSU-rRNA from tricistronic rRNA transcript (SSU-rRNA, 5.8S rRNA, LSU-rRNA)"/>
    <property type="evidence" value="ECO:0007669"/>
    <property type="project" value="TreeGrafter"/>
</dbReference>
<comment type="similarity">
    <text evidence="4">Belongs to the TRAFAC class translation factor GTPase superfamily. Bms1-like GTPase family. TSR1 subfamily.</text>
</comment>
<evidence type="ECO:0000256" key="1">
    <source>
        <dbReference type="ARBA" id="ARBA00004604"/>
    </source>
</evidence>
<dbReference type="InterPro" id="IPR012948">
    <property type="entry name" value="AARP2CN"/>
</dbReference>
<feature type="region of interest" description="Disordered" evidence="5">
    <location>
        <begin position="1"/>
        <end position="49"/>
    </location>
</feature>
<keyword evidence="2" id="KW-0690">Ribosome biogenesis</keyword>
<dbReference type="PROSITE" id="PS51714">
    <property type="entry name" value="G_BMS1"/>
    <property type="match status" value="1"/>
</dbReference>
<dbReference type="AlphaFoldDB" id="A0A8H5I1X0"/>
<dbReference type="OrthoDB" id="119302at2759"/>
<dbReference type="InterPro" id="IPR007034">
    <property type="entry name" value="BMS1_TSR1_C"/>
</dbReference>
<feature type="domain" description="Bms1-type G" evidence="6">
    <location>
        <begin position="84"/>
        <end position="248"/>
    </location>
</feature>
<feature type="compositionally biased region" description="Basic residues" evidence="5">
    <location>
        <begin position="1"/>
        <end position="11"/>
    </location>
</feature>
<protein>
    <recommendedName>
        <fullName evidence="6">Bms1-type G domain-containing protein</fullName>
    </recommendedName>
</protein>
<feature type="region of interest" description="Disordered" evidence="5">
    <location>
        <begin position="345"/>
        <end position="372"/>
    </location>
</feature>
<dbReference type="Pfam" id="PF08142">
    <property type="entry name" value="AARP2CN"/>
    <property type="match status" value="1"/>
</dbReference>
<feature type="compositionally biased region" description="Basic and acidic residues" evidence="5">
    <location>
        <begin position="467"/>
        <end position="483"/>
    </location>
</feature>
<evidence type="ECO:0000256" key="3">
    <source>
        <dbReference type="ARBA" id="ARBA00023242"/>
    </source>
</evidence>
<dbReference type="PANTHER" id="PTHR12858:SF1">
    <property type="entry name" value="PRE-RRNA-PROCESSING PROTEIN TSR1 HOMOLOG"/>
    <property type="match status" value="1"/>
</dbReference>
<dbReference type="SMART" id="SM00785">
    <property type="entry name" value="AARP2CN"/>
    <property type="match status" value="1"/>
</dbReference>
<proteinExistence type="inferred from homology"/>